<proteinExistence type="predicted"/>
<evidence type="ECO:0000313" key="1">
    <source>
        <dbReference type="EMBL" id="KAI3820567.1"/>
    </source>
</evidence>
<protein>
    <submittedName>
        <fullName evidence="1">Uncharacterized protein</fullName>
    </submittedName>
</protein>
<comment type="caution">
    <text evidence="1">The sequence shown here is derived from an EMBL/GenBank/DDBJ whole genome shotgun (WGS) entry which is preliminary data.</text>
</comment>
<dbReference type="EMBL" id="CM042020">
    <property type="protein sequence ID" value="KAI3820567.1"/>
    <property type="molecule type" value="Genomic_DNA"/>
</dbReference>
<name>A0ACB9JJQ3_9ASTR</name>
<accession>A0ACB9JJQ3</accession>
<sequence>MGTDMGGARWVRCTRRVIRTTVVTSGVVEHYDETGMASARVLGVHGMHARKENRPDIRVSWIRVSWCRAGTRIRKLGFSRRTGRAHLLSTHGAGPAHLLSAQEEEPAHLLSAQEEGPAHLLSAQEAWSAHLLSAQEAESAHLLSAQTSEMIK</sequence>
<dbReference type="Proteomes" id="UP001056120">
    <property type="component" value="Linkage Group LG03"/>
</dbReference>
<gene>
    <name evidence="1" type="ORF">L1987_08115</name>
</gene>
<reference evidence="2" key="1">
    <citation type="journal article" date="2022" name="Mol. Ecol. Resour.">
        <title>The genomes of chicory, endive, great burdock and yacon provide insights into Asteraceae palaeo-polyploidization history and plant inulin production.</title>
        <authorList>
            <person name="Fan W."/>
            <person name="Wang S."/>
            <person name="Wang H."/>
            <person name="Wang A."/>
            <person name="Jiang F."/>
            <person name="Liu H."/>
            <person name="Zhao H."/>
            <person name="Xu D."/>
            <person name="Zhang Y."/>
        </authorList>
    </citation>
    <scope>NUCLEOTIDE SEQUENCE [LARGE SCALE GENOMIC DNA]</scope>
    <source>
        <strain evidence="2">cv. Yunnan</strain>
    </source>
</reference>
<evidence type="ECO:0000313" key="2">
    <source>
        <dbReference type="Proteomes" id="UP001056120"/>
    </source>
</evidence>
<keyword evidence="2" id="KW-1185">Reference proteome</keyword>
<reference evidence="1 2" key="2">
    <citation type="journal article" date="2022" name="Mol. Ecol. Resour.">
        <title>The genomes of chicory, endive, great burdock and yacon provide insights into Asteraceae paleo-polyploidization history and plant inulin production.</title>
        <authorList>
            <person name="Fan W."/>
            <person name="Wang S."/>
            <person name="Wang H."/>
            <person name="Wang A."/>
            <person name="Jiang F."/>
            <person name="Liu H."/>
            <person name="Zhao H."/>
            <person name="Xu D."/>
            <person name="Zhang Y."/>
        </authorList>
    </citation>
    <scope>NUCLEOTIDE SEQUENCE [LARGE SCALE GENOMIC DNA]</scope>
    <source>
        <strain evidence="2">cv. Yunnan</strain>
        <tissue evidence="1">Leaves</tissue>
    </source>
</reference>
<organism evidence="1 2">
    <name type="scientific">Smallanthus sonchifolius</name>
    <dbReference type="NCBI Taxonomy" id="185202"/>
    <lineage>
        <taxon>Eukaryota</taxon>
        <taxon>Viridiplantae</taxon>
        <taxon>Streptophyta</taxon>
        <taxon>Embryophyta</taxon>
        <taxon>Tracheophyta</taxon>
        <taxon>Spermatophyta</taxon>
        <taxon>Magnoliopsida</taxon>
        <taxon>eudicotyledons</taxon>
        <taxon>Gunneridae</taxon>
        <taxon>Pentapetalae</taxon>
        <taxon>asterids</taxon>
        <taxon>campanulids</taxon>
        <taxon>Asterales</taxon>
        <taxon>Asteraceae</taxon>
        <taxon>Asteroideae</taxon>
        <taxon>Heliantheae alliance</taxon>
        <taxon>Millerieae</taxon>
        <taxon>Smallanthus</taxon>
    </lineage>
</organism>